<reference evidence="11 12" key="1">
    <citation type="journal article" date="2024" name="Commun. Biol.">
        <title>Comparative genomic analysis of thermophilic fungi reveals convergent evolutionary adaptations and gene losses.</title>
        <authorList>
            <person name="Steindorff A.S."/>
            <person name="Aguilar-Pontes M.V."/>
            <person name="Robinson A.J."/>
            <person name="Andreopoulos B."/>
            <person name="LaButti K."/>
            <person name="Kuo A."/>
            <person name="Mondo S."/>
            <person name="Riley R."/>
            <person name="Otillar R."/>
            <person name="Haridas S."/>
            <person name="Lipzen A."/>
            <person name="Grimwood J."/>
            <person name="Schmutz J."/>
            <person name="Clum A."/>
            <person name="Reid I.D."/>
            <person name="Moisan M.C."/>
            <person name="Butler G."/>
            <person name="Nguyen T.T.M."/>
            <person name="Dewar K."/>
            <person name="Conant G."/>
            <person name="Drula E."/>
            <person name="Henrissat B."/>
            <person name="Hansel C."/>
            <person name="Singer S."/>
            <person name="Hutchinson M.I."/>
            <person name="de Vries R.P."/>
            <person name="Natvig D.O."/>
            <person name="Powell A.J."/>
            <person name="Tsang A."/>
            <person name="Grigoriev I.V."/>
        </authorList>
    </citation>
    <scope>NUCLEOTIDE SEQUENCE [LARGE SCALE GENOMIC DNA]</scope>
    <source>
        <strain evidence="11 12">CBS 494.80</strain>
    </source>
</reference>
<evidence type="ECO:0000256" key="2">
    <source>
        <dbReference type="ARBA" id="ARBA00022454"/>
    </source>
</evidence>
<dbReference type="SUPFAM" id="SSF46774">
    <property type="entry name" value="ARID-like"/>
    <property type="match status" value="1"/>
</dbReference>
<evidence type="ECO:0000256" key="9">
    <source>
        <dbReference type="SAM" id="MobiDB-lite"/>
    </source>
</evidence>
<dbReference type="CDD" id="cd16100">
    <property type="entry name" value="ARID"/>
    <property type="match status" value="1"/>
</dbReference>
<evidence type="ECO:0000313" key="11">
    <source>
        <dbReference type="EMBL" id="KAL2069429.1"/>
    </source>
</evidence>
<protein>
    <recommendedName>
        <fullName evidence="8">DNA-binding protein RAP1</fullName>
    </recommendedName>
</protein>
<dbReference type="Pfam" id="PF08914">
    <property type="entry name" value="Myb_Rap1"/>
    <property type="match status" value="1"/>
</dbReference>
<feature type="compositionally biased region" description="Basic and acidic residues" evidence="9">
    <location>
        <begin position="712"/>
        <end position="730"/>
    </location>
</feature>
<dbReference type="PROSITE" id="PS51011">
    <property type="entry name" value="ARID"/>
    <property type="match status" value="1"/>
</dbReference>
<keyword evidence="4" id="KW-0805">Transcription regulation</keyword>
<feature type="domain" description="ARID" evidence="10">
    <location>
        <begin position="451"/>
        <end position="545"/>
    </location>
</feature>
<evidence type="ECO:0000256" key="8">
    <source>
        <dbReference type="RuleBase" id="RU367107"/>
    </source>
</evidence>
<feature type="region of interest" description="Disordered" evidence="9">
    <location>
        <begin position="359"/>
        <end position="442"/>
    </location>
</feature>
<feature type="compositionally biased region" description="Polar residues" evidence="9">
    <location>
        <begin position="385"/>
        <end position="402"/>
    </location>
</feature>
<feature type="compositionally biased region" description="Polar residues" evidence="9">
    <location>
        <begin position="677"/>
        <end position="690"/>
    </location>
</feature>
<dbReference type="InterPro" id="IPR009057">
    <property type="entry name" value="Homeodomain-like_sf"/>
</dbReference>
<proteinExistence type="inferred from homology"/>
<keyword evidence="12" id="KW-1185">Reference proteome</keyword>
<gene>
    <name evidence="11" type="ORF">VTL71DRAFT_14108</name>
</gene>
<organism evidence="11 12">
    <name type="scientific">Oculimacula yallundae</name>
    <dbReference type="NCBI Taxonomy" id="86028"/>
    <lineage>
        <taxon>Eukaryota</taxon>
        <taxon>Fungi</taxon>
        <taxon>Dikarya</taxon>
        <taxon>Ascomycota</taxon>
        <taxon>Pezizomycotina</taxon>
        <taxon>Leotiomycetes</taxon>
        <taxon>Helotiales</taxon>
        <taxon>Ploettnerulaceae</taxon>
        <taxon>Oculimacula</taxon>
    </lineage>
</organism>
<comment type="similarity">
    <text evidence="1 8">Belongs to the RAP1 family.</text>
</comment>
<feature type="compositionally biased region" description="Basic and acidic residues" evidence="9">
    <location>
        <begin position="656"/>
        <end position="668"/>
    </location>
</feature>
<feature type="compositionally biased region" description="Acidic residues" evidence="9">
    <location>
        <begin position="571"/>
        <end position="587"/>
    </location>
</feature>
<dbReference type="InterPro" id="IPR021661">
    <property type="entry name" value="Rap1_C"/>
</dbReference>
<feature type="region of interest" description="Disordered" evidence="9">
    <location>
        <begin position="564"/>
        <end position="589"/>
    </location>
</feature>
<dbReference type="Pfam" id="PF16589">
    <property type="entry name" value="BRCT_2"/>
    <property type="match status" value="1"/>
</dbReference>
<evidence type="ECO:0000256" key="3">
    <source>
        <dbReference type="ARBA" id="ARBA00022895"/>
    </source>
</evidence>
<dbReference type="Pfam" id="PF01388">
    <property type="entry name" value="ARID"/>
    <property type="match status" value="1"/>
</dbReference>
<dbReference type="Pfam" id="PF11626">
    <property type="entry name" value="Rap1_C"/>
    <property type="match status" value="1"/>
</dbReference>
<sequence length="929" mass="104410">MISNRTLHKVNNPGDASDACPAVTETESAVRISKMAARIVYHGGVGGGGDLFQGMKIWLSLRVPLRKTYKEQVESNGGEIVLLEKNADVIIVDHARKDCPPGSISWRWIEQSVKKGVLEDIEDHRAGPIHAQVREVGSTQSTKKTKTPFTTADDNILMQWVTKAERKGRPILGNAIYQELAQKYPHHTPQSWMDRWKRYVSLRKRPDENEDEDETEEDKPESVPAPLKRRQPRYAPSGPPPPIQSTPAPSIPPPPKIPPIQRPKPPTQASVASPVASEKSHNSTKSLKAGPFVLKSVGGDVFTNAESKLLLDAYDEIMNISPDQIIDAWMAWSMEHSNHTPQEWRNHFNEYVVPTKEARLTSKKASRQIRETPQPQQVQKRDSVPKTNITDMSPPGQIQTRQPAPKRSIDISVRSRGSEIKDSQESSGQMIQSPKKPVESAEVDDELLSYTGTLEEFEKSLLLLADSLQLEVDPNPVIRDRTVPLYDLWQTVQLDEFGGYDNVTGMRLWRRVARELGYVEDQAEAGRELQGCYSEILCDLEDFLRQLQEGEDLTSSQEEELIADQLQQDQQTEEQTGEQEDTQDGEEELYRQDPEAEELLDDNDEHEELLREQEENDDDLNFVQMSPPRPQSSATSTGKRRLGGLRSSDLSYNKRQRIDKGKGKERLEIPSTPEDVINSTQMSRPAQQPSPLKHSQAEPPSSSASSPIQEVRPIKLDMERPIVRQRHLEPETQDFYHPASQSPQRPSDIDDDDDDDVDSLGSIPGPPEIDMEKHSNAEVMQQDSPSPPVQSPLQNVSNTTTRGTFQSSSNYDSSTQSQSDSQIQENLKAWVAKQVSDGYAQDIVIQAMLSGSFSLQEAMIVLNSLADGEGIPEDVPGVWTSKDDDALTLGRETDEYQRVLFKHGISRIHKRRVVLRDIRASEEADEEET</sequence>
<evidence type="ECO:0000259" key="10">
    <source>
        <dbReference type="PROSITE" id="PS51011"/>
    </source>
</evidence>
<dbReference type="Gene3D" id="1.10.10.2170">
    <property type="match status" value="1"/>
</dbReference>
<comment type="subcellular location">
    <subcellularLocation>
        <location evidence="8">Nucleus</location>
    </subcellularLocation>
    <subcellularLocation>
        <location evidence="8">Chromosome</location>
        <location evidence="8">Telomere</location>
    </subcellularLocation>
</comment>
<comment type="subunit">
    <text evidence="8">Homodimer.</text>
</comment>
<dbReference type="EMBL" id="JAZHXI010000007">
    <property type="protein sequence ID" value="KAL2069429.1"/>
    <property type="molecule type" value="Genomic_DNA"/>
</dbReference>
<keyword evidence="3 8" id="KW-0779">Telomere</keyword>
<evidence type="ECO:0000256" key="7">
    <source>
        <dbReference type="ARBA" id="ARBA00023242"/>
    </source>
</evidence>
<feature type="compositionally biased region" description="Low complexity" evidence="9">
    <location>
        <begin position="806"/>
        <end position="820"/>
    </location>
</feature>
<dbReference type="Proteomes" id="UP001595075">
    <property type="component" value="Unassembled WGS sequence"/>
</dbReference>
<feature type="compositionally biased region" description="Pro residues" evidence="9">
    <location>
        <begin position="237"/>
        <end position="266"/>
    </location>
</feature>
<feature type="compositionally biased region" description="Low complexity" evidence="9">
    <location>
        <begin position="697"/>
        <end position="710"/>
    </location>
</feature>
<feature type="compositionally biased region" description="Acidic residues" evidence="9">
    <location>
        <begin position="208"/>
        <end position="219"/>
    </location>
</feature>
<dbReference type="Gene3D" id="1.10.150.60">
    <property type="entry name" value="ARID DNA-binding domain"/>
    <property type="match status" value="1"/>
</dbReference>
<feature type="region of interest" description="Disordered" evidence="9">
    <location>
        <begin position="1"/>
        <end position="20"/>
    </location>
</feature>
<keyword evidence="5" id="KW-0010">Activator</keyword>
<dbReference type="SMART" id="SM01014">
    <property type="entry name" value="ARID"/>
    <property type="match status" value="1"/>
</dbReference>
<dbReference type="InterPro" id="IPR001357">
    <property type="entry name" value="BRCT_dom"/>
</dbReference>
<evidence type="ECO:0000256" key="4">
    <source>
        <dbReference type="ARBA" id="ARBA00023015"/>
    </source>
</evidence>
<evidence type="ECO:0000256" key="5">
    <source>
        <dbReference type="ARBA" id="ARBA00023159"/>
    </source>
</evidence>
<evidence type="ECO:0000256" key="1">
    <source>
        <dbReference type="ARBA" id="ARBA00010467"/>
    </source>
</evidence>
<dbReference type="InterPro" id="IPR039595">
    <property type="entry name" value="TE2IP/Rap1"/>
</dbReference>
<dbReference type="InterPro" id="IPR038104">
    <property type="entry name" value="Rap1_C_sf"/>
</dbReference>
<comment type="function">
    <text evidence="8">Involved in the regulation of telomere length, clustering and has a specific role in telomere position effect (TPE).</text>
</comment>
<name>A0ABR4CHI8_9HELO</name>
<dbReference type="SMART" id="SM00501">
    <property type="entry name" value="BRIGHT"/>
    <property type="match status" value="1"/>
</dbReference>
<feature type="region of interest" description="Disordered" evidence="9">
    <location>
        <begin position="613"/>
        <end position="820"/>
    </location>
</feature>
<evidence type="ECO:0000313" key="12">
    <source>
        <dbReference type="Proteomes" id="UP001595075"/>
    </source>
</evidence>
<dbReference type="CDD" id="cd11655">
    <property type="entry name" value="rap1_myb-like"/>
    <property type="match status" value="1"/>
</dbReference>
<dbReference type="InterPro" id="IPR001606">
    <property type="entry name" value="ARID_dom"/>
</dbReference>
<dbReference type="SUPFAM" id="SSF46689">
    <property type="entry name" value="Homeodomain-like"/>
    <property type="match status" value="1"/>
</dbReference>
<keyword evidence="2 8" id="KW-0158">Chromosome</keyword>
<dbReference type="PANTHER" id="PTHR16466:SF6">
    <property type="entry name" value="TELOMERIC REPEAT-BINDING FACTOR 2-INTERACTING PROTEIN 1"/>
    <property type="match status" value="1"/>
</dbReference>
<evidence type="ECO:0000256" key="6">
    <source>
        <dbReference type="ARBA" id="ARBA00023163"/>
    </source>
</evidence>
<accession>A0ABR4CHI8</accession>
<keyword evidence="7 8" id="KW-0539">Nucleus</keyword>
<dbReference type="InterPro" id="IPR036431">
    <property type="entry name" value="ARID_dom_sf"/>
</dbReference>
<dbReference type="PANTHER" id="PTHR16466">
    <property type="entry name" value="TELOMERE REPEAT-BINDING FACTOR 2-INTERACTING PROTEIN 1"/>
    <property type="match status" value="1"/>
</dbReference>
<comment type="caution">
    <text evidence="11">The sequence shown here is derived from an EMBL/GenBank/DDBJ whole genome shotgun (WGS) entry which is preliminary data.</text>
</comment>
<dbReference type="InterPro" id="IPR015010">
    <property type="entry name" value="TERF2IP_Myb"/>
</dbReference>
<keyword evidence="6" id="KW-0804">Transcription</keyword>
<feature type="region of interest" description="Disordered" evidence="9">
    <location>
        <begin position="205"/>
        <end position="284"/>
    </location>
</feature>
<dbReference type="Gene3D" id="1.10.10.60">
    <property type="entry name" value="Homeodomain-like"/>
    <property type="match status" value="2"/>
</dbReference>
<feature type="compositionally biased region" description="Acidic residues" evidence="9">
    <location>
        <begin position="749"/>
        <end position="758"/>
    </location>
</feature>